<organism evidence="2 3">
    <name type="scientific">Labeo rohita</name>
    <name type="common">Indian major carp</name>
    <name type="synonym">Cyprinus rohita</name>
    <dbReference type="NCBI Taxonomy" id="84645"/>
    <lineage>
        <taxon>Eukaryota</taxon>
        <taxon>Metazoa</taxon>
        <taxon>Chordata</taxon>
        <taxon>Craniata</taxon>
        <taxon>Vertebrata</taxon>
        <taxon>Euteleostomi</taxon>
        <taxon>Actinopterygii</taxon>
        <taxon>Neopterygii</taxon>
        <taxon>Teleostei</taxon>
        <taxon>Ostariophysi</taxon>
        <taxon>Cypriniformes</taxon>
        <taxon>Cyprinidae</taxon>
        <taxon>Labeoninae</taxon>
        <taxon>Labeonini</taxon>
        <taxon>Labeo</taxon>
    </lineage>
</organism>
<evidence type="ECO:0000313" key="3">
    <source>
        <dbReference type="Proteomes" id="UP000290572"/>
    </source>
</evidence>
<evidence type="ECO:0000313" key="2">
    <source>
        <dbReference type="EMBL" id="RXN15551.1"/>
    </source>
</evidence>
<dbReference type="GO" id="GO:0098609">
    <property type="term" value="P:cell-cell adhesion"/>
    <property type="evidence" value="ECO:0007669"/>
    <property type="project" value="InterPro"/>
</dbReference>
<dbReference type="Gene3D" id="1.25.10.10">
    <property type="entry name" value="Leucine-rich Repeat Variant"/>
    <property type="match status" value="1"/>
</dbReference>
<gene>
    <name evidence="2" type="ORF">ROHU_027998</name>
</gene>
<dbReference type="GO" id="GO:0005912">
    <property type="term" value="C:adherens junction"/>
    <property type="evidence" value="ECO:0007669"/>
    <property type="project" value="TreeGrafter"/>
</dbReference>
<dbReference type="GO" id="GO:0005634">
    <property type="term" value="C:nucleus"/>
    <property type="evidence" value="ECO:0007669"/>
    <property type="project" value="TreeGrafter"/>
</dbReference>
<dbReference type="AlphaFoldDB" id="A0A498M4S2"/>
<keyword evidence="1" id="KW-0677">Repeat</keyword>
<dbReference type="InterPro" id="IPR028435">
    <property type="entry name" value="Plakophilin/d_Catenin"/>
</dbReference>
<sequence>MASALHSAHTMMKVDPDITKSLLNNSLINSLNNLSLNQSGLPKSSTAAGVLLHSLWSEKNIQSFLKKQGLSKKSFVNDITSAAFKSLQVVD</sequence>
<dbReference type="EMBL" id="QBIY01012843">
    <property type="protein sequence ID" value="RXN15551.1"/>
    <property type="molecule type" value="Genomic_DNA"/>
</dbReference>
<evidence type="ECO:0000256" key="1">
    <source>
        <dbReference type="ARBA" id="ARBA00022737"/>
    </source>
</evidence>
<reference evidence="2 3" key="1">
    <citation type="submission" date="2018-03" db="EMBL/GenBank/DDBJ databases">
        <title>Draft genome sequence of Rohu Carp (Labeo rohita).</title>
        <authorList>
            <person name="Das P."/>
            <person name="Kushwaha B."/>
            <person name="Joshi C.G."/>
            <person name="Kumar D."/>
            <person name="Nagpure N.S."/>
            <person name="Sahoo L."/>
            <person name="Das S.P."/>
            <person name="Bit A."/>
            <person name="Patnaik S."/>
            <person name="Meher P.K."/>
            <person name="Jayasankar P."/>
            <person name="Koringa P.G."/>
            <person name="Patel N.V."/>
            <person name="Hinsu A.T."/>
            <person name="Kumar R."/>
            <person name="Pandey M."/>
            <person name="Agarwal S."/>
            <person name="Srivastava S."/>
            <person name="Singh M."/>
            <person name="Iquebal M.A."/>
            <person name="Jaiswal S."/>
            <person name="Angadi U.B."/>
            <person name="Kumar N."/>
            <person name="Raza M."/>
            <person name="Shah T.M."/>
            <person name="Rai A."/>
            <person name="Jena J.K."/>
        </authorList>
    </citation>
    <scope>NUCLEOTIDE SEQUENCE [LARGE SCALE GENOMIC DNA]</scope>
    <source>
        <strain evidence="2">DASCIFA01</strain>
        <tissue evidence="2">Testis</tissue>
    </source>
</reference>
<dbReference type="Proteomes" id="UP000290572">
    <property type="component" value="Unassembled WGS sequence"/>
</dbReference>
<name>A0A498M4S2_LABRO</name>
<comment type="caution">
    <text evidence="2">The sequence shown here is derived from an EMBL/GenBank/DDBJ whole genome shotgun (WGS) entry which is preliminary data.</text>
</comment>
<dbReference type="InterPro" id="IPR011989">
    <property type="entry name" value="ARM-like"/>
</dbReference>
<accession>A0A498M4S2</accession>
<proteinExistence type="predicted"/>
<dbReference type="GO" id="GO:0005886">
    <property type="term" value="C:plasma membrane"/>
    <property type="evidence" value="ECO:0007669"/>
    <property type="project" value="TreeGrafter"/>
</dbReference>
<dbReference type="PANTHER" id="PTHR10372:SF3">
    <property type="entry name" value="PLAKOPHILIN-1"/>
    <property type="match status" value="1"/>
</dbReference>
<keyword evidence="3" id="KW-1185">Reference proteome</keyword>
<dbReference type="GO" id="GO:0005737">
    <property type="term" value="C:cytoplasm"/>
    <property type="evidence" value="ECO:0007669"/>
    <property type="project" value="TreeGrafter"/>
</dbReference>
<dbReference type="PANTHER" id="PTHR10372">
    <property type="entry name" value="PLAKOPHILLIN-RELATED"/>
    <property type="match status" value="1"/>
</dbReference>
<dbReference type="STRING" id="84645.A0A498M4S2"/>
<protein>
    <submittedName>
        <fullName evidence="2">Plakophilin-1-like protein</fullName>
    </submittedName>
</protein>